<dbReference type="GO" id="GO:0020037">
    <property type="term" value="F:heme binding"/>
    <property type="evidence" value="ECO:0007669"/>
    <property type="project" value="InterPro"/>
</dbReference>
<dbReference type="PANTHER" id="PTHR46206:SF6">
    <property type="entry name" value="CYTOCHROME P450 MONOOXYGENASE AN1598-RELATED"/>
    <property type="match status" value="1"/>
</dbReference>
<dbReference type="SUPFAM" id="SSF48264">
    <property type="entry name" value="Cytochrome P450"/>
    <property type="match status" value="1"/>
</dbReference>
<keyword evidence="10" id="KW-0812">Transmembrane</keyword>
<keyword evidence="4 8" id="KW-0479">Metal-binding</keyword>
<comment type="similarity">
    <text evidence="3 9">Belongs to the cytochrome P450 family.</text>
</comment>
<accession>A0A6A5YGF5</accession>
<dbReference type="InterPro" id="IPR001128">
    <property type="entry name" value="Cyt_P450"/>
</dbReference>
<name>A0A6A5YGF5_9PLEO</name>
<gene>
    <name evidence="11" type="ORF">BDV96DRAFT_654746</name>
</gene>
<dbReference type="GO" id="GO:0005506">
    <property type="term" value="F:iron ion binding"/>
    <property type="evidence" value="ECO:0007669"/>
    <property type="project" value="InterPro"/>
</dbReference>
<dbReference type="GO" id="GO:0016705">
    <property type="term" value="F:oxidoreductase activity, acting on paired donors, with incorporation or reduction of molecular oxygen"/>
    <property type="evidence" value="ECO:0007669"/>
    <property type="project" value="InterPro"/>
</dbReference>
<evidence type="ECO:0000256" key="10">
    <source>
        <dbReference type="SAM" id="Phobius"/>
    </source>
</evidence>
<evidence type="ECO:0000256" key="2">
    <source>
        <dbReference type="ARBA" id="ARBA00004685"/>
    </source>
</evidence>
<dbReference type="EMBL" id="ML977363">
    <property type="protein sequence ID" value="KAF2106359.1"/>
    <property type="molecule type" value="Genomic_DNA"/>
</dbReference>
<evidence type="ECO:0000256" key="5">
    <source>
        <dbReference type="ARBA" id="ARBA00023002"/>
    </source>
</evidence>
<evidence type="ECO:0000256" key="6">
    <source>
        <dbReference type="ARBA" id="ARBA00023004"/>
    </source>
</evidence>
<protein>
    <submittedName>
        <fullName evidence="11">Cytochrome P450</fullName>
    </submittedName>
</protein>
<evidence type="ECO:0000256" key="8">
    <source>
        <dbReference type="PIRSR" id="PIRSR602403-1"/>
    </source>
</evidence>
<dbReference type="CDD" id="cd11041">
    <property type="entry name" value="CYP503A1-like"/>
    <property type="match status" value="1"/>
</dbReference>
<evidence type="ECO:0000256" key="9">
    <source>
        <dbReference type="RuleBase" id="RU000461"/>
    </source>
</evidence>
<dbReference type="Gene3D" id="1.10.630.10">
    <property type="entry name" value="Cytochrome P450"/>
    <property type="match status" value="1"/>
</dbReference>
<dbReference type="PROSITE" id="PS00086">
    <property type="entry name" value="CYTOCHROME_P450"/>
    <property type="match status" value="1"/>
</dbReference>
<reference evidence="11" key="1">
    <citation type="journal article" date="2020" name="Stud. Mycol.">
        <title>101 Dothideomycetes genomes: a test case for predicting lifestyles and emergence of pathogens.</title>
        <authorList>
            <person name="Haridas S."/>
            <person name="Albert R."/>
            <person name="Binder M."/>
            <person name="Bloem J."/>
            <person name="Labutti K."/>
            <person name="Salamov A."/>
            <person name="Andreopoulos B."/>
            <person name="Baker S."/>
            <person name="Barry K."/>
            <person name="Bills G."/>
            <person name="Bluhm B."/>
            <person name="Cannon C."/>
            <person name="Castanera R."/>
            <person name="Culley D."/>
            <person name="Daum C."/>
            <person name="Ezra D."/>
            <person name="Gonzalez J."/>
            <person name="Henrissat B."/>
            <person name="Kuo A."/>
            <person name="Liang C."/>
            <person name="Lipzen A."/>
            <person name="Lutzoni F."/>
            <person name="Magnuson J."/>
            <person name="Mondo S."/>
            <person name="Nolan M."/>
            <person name="Ohm R."/>
            <person name="Pangilinan J."/>
            <person name="Park H.-J."/>
            <person name="Ramirez L."/>
            <person name="Alfaro M."/>
            <person name="Sun H."/>
            <person name="Tritt A."/>
            <person name="Yoshinaga Y."/>
            <person name="Zwiers L.-H."/>
            <person name="Turgeon B."/>
            <person name="Goodwin S."/>
            <person name="Spatafora J."/>
            <person name="Crous P."/>
            <person name="Grigoriev I."/>
        </authorList>
    </citation>
    <scope>NUCLEOTIDE SEQUENCE</scope>
    <source>
        <strain evidence="11">CBS 627.86</strain>
    </source>
</reference>
<dbReference type="InterPro" id="IPR036396">
    <property type="entry name" value="Cyt_P450_sf"/>
</dbReference>
<feature type="transmembrane region" description="Helical" evidence="10">
    <location>
        <begin position="12"/>
        <end position="31"/>
    </location>
</feature>
<keyword evidence="10" id="KW-1133">Transmembrane helix</keyword>
<dbReference type="InterPro" id="IPR002403">
    <property type="entry name" value="Cyt_P450_E_grp-IV"/>
</dbReference>
<dbReference type="GO" id="GO:0004497">
    <property type="term" value="F:monooxygenase activity"/>
    <property type="evidence" value="ECO:0007669"/>
    <property type="project" value="UniProtKB-KW"/>
</dbReference>
<comment type="cofactor">
    <cofactor evidence="1 8">
        <name>heme</name>
        <dbReference type="ChEBI" id="CHEBI:30413"/>
    </cofactor>
</comment>
<keyword evidence="10" id="KW-0472">Membrane</keyword>
<dbReference type="Pfam" id="PF00067">
    <property type="entry name" value="p450"/>
    <property type="match status" value="1"/>
</dbReference>
<evidence type="ECO:0000256" key="1">
    <source>
        <dbReference type="ARBA" id="ARBA00001971"/>
    </source>
</evidence>
<keyword evidence="6 8" id="KW-0408">Iron</keyword>
<proteinExistence type="inferred from homology"/>
<comment type="pathway">
    <text evidence="2">Mycotoxin biosynthesis.</text>
</comment>
<keyword evidence="5 9" id="KW-0560">Oxidoreductase</keyword>
<evidence type="ECO:0000313" key="11">
    <source>
        <dbReference type="EMBL" id="KAF2106359.1"/>
    </source>
</evidence>
<dbReference type="InterPro" id="IPR017972">
    <property type="entry name" value="Cyt_P450_CS"/>
</dbReference>
<feature type="binding site" description="axial binding residue" evidence="8">
    <location>
        <position position="439"/>
    </location>
    <ligand>
        <name>heme</name>
        <dbReference type="ChEBI" id="CHEBI:30413"/>
    </ligand>
    <ligandPart>
        <name>Fe</name>
        <dbReference type="ChEBI" id="CHEBI:18248"/>
    </ligandPart>
</feature>
<keyword evidence="12" id="KW-1185">Reference proteome</keyword>
<organism evidence="11 12">
    <name type="scientific">Lophiotrema nucula</name>
    <dbReference type="NCBI Taxonomy" id="690887"/>
    <lineage>
        <taxon>Eukaryota</taxon>
        <taxon>Fungi</taxon>
        <taxon>Dikarya</taxon>
        <taxon>Ascomycota</taxon>
        <taxon>Pezizomycotina</taxon>
        <taxon>Dothideomycetes</taxon>
        <taxon>Pleosporomycetidae</taxon>
        <taxon>Pleosporales</taxon>
        <taxon>Lophiotremataceae</taxon>
        <taxon>Lophiotrema</taxon>
    </lineage>
</organism>
<evidence type="ECO:0000256" key="4">
    <source>
        <dbReference type="ARBA" id="ARBA00022723"/>
    </source>
</evidence>
<keyword evidence="8 9" id="KW-0349">Heme</keyword>
<evidence type="ECO:0000313" key="12">
    <source>
        <dbReference type="Proteomes" id="UP000799770"/>
    </source>
</evidence>
<sequence length="500" mass="55365">MFLLPFQGNPVLAAVYLVLGVAVAALASLYLTTRRPRLNFPIVGDPDATDCRDALVEGAILYPDQPWVLPLQDPMVILPHSAVSEIKSLPEKQMSLNKELYVRFLGRYTLLGQDDDEMVSVIKHDLYRSLSDVFDNVLVDEAIYGVAASVGACKDWTPLAPFNVTARIITMLNGRTFVGLPLSRNEDWIHSTIAFTTEGDIVAQSLRPYPSLIRPVVAPFLPAVRSLKKHQALVSKKTQPLIEAHFARSASEKKDPNQSGRLLSWLLGKYKNGTSPNRIAKDYLLSSAASIPIPASLLTHILFELGKRPEYVEPLRLELRAAVEKNGGKFSYNCLGSLDKMDSFIKETQRLNSHGLIMMTRRTTAKFTMSDGTVIPKDVSVGVSNYGLNMSPTIHENPEEFRGFRFSDLRQSKPGVGARTQFVSTGLDNLNWGYGNHACPGRHFAAAEIKLTLAYLLSNYDLKLGDDGRPDNMIFGLLVVPNPFAKLLFKRRAPIAGLEL</sequence>
<dbReference type="Proteomes" id="UP000799770">
    <property type="component" value="Unassembled WGS sequence"/>
</dbReference>
<evidence type="ECO:0000256" key="7">
    <source>
        <dbReference type="ARBA" id="ARBA00023033"/>
    </source>
</evidence>
<dbReference type="PRINTS" id="PR00465">
    <property type="entry name" value="EP450IV"/>
</dbReference>
<dbReference type="OrthoDB" id="1844152at2759"/>
<keyword evidence="7 9" id="KW-0503">Monooxygenase</keyword>
<evidence type="ECO:0000256" key="3">
    <source>
        <dbReference type="ARBA" id="ARBA00010617"/>
    </source>
</evidence>
<dbReference type="PANTHER" id="PTHR46206">
    <property type="entry name" value="CYTOCHROME P450"/>
    <property type="match status" value="1"/>
</dbReference>
<dbReference type="AlphaFoldDB" id="A0A6A5YGF5"/>